<dbReference type="InterPro" id="IPR002063">
    <property type="entry name" value="Haemerythrin"/>
</dbReference>
<feature type="binding site" evidence="4">
    <location>
        <position position="114"/>
    </location>
    <ligand>
        <name>Fe cation</name>
        <dbReference type="ChEBI" id="CHEBI:24875"/>
        <label>1</label>
    </ligand>
</feature>
<dbReference type="InterPro" id="IPR035938">
    <property type="entry name" value="Hemerythrin-like_sf"/>
</dbReference>
<dbReference type="CDD" id="cd12107">
    <property type="entry name" value="Hemerythrin"/>
    <property type="match status" value="1"/>
</dbReference>
<proteinExistence type="evidence at transcript level"/>
<keyword evidence="3 4" id="KW-0408">Iron</keyword>
<protein>
    <submittedName>
        <fullName evidence="6">Hemerythrin</fullName>
    </submittedName>
</protein>
<dbReference type="PANTHER" id="PTHR37164:SF1">
    <property type="entry name" value="BACTERIOHEMERYTHRIN"/>
    <property type="match status" value="1"/>
</dbReference>
<evidence type="ECO:0000256" key="3">
    <source>
        <dbReference type="ARBA" id="ARBA00023004"/>
    </source>
</evidence>
<dbReference type="InterPro" id="IPR050669">
    <property type="entry name" value="Hemerythrin"/>
</dbReference>
<reference evidence="6" key="1">
    <citation type="submission" date="2017-04" db="EMBL/GenBank/DDBJ databases">
        <title>Broad phylogenetic occurrence of the oxygen-binding hemerythrins in bilaterians.</title>
        <authorList>
            <person name="Costa-Paiva E.M."/>
            <person name="Schrago C.G."/>
            <person name="Halanych K.M."/>
        </authorList>
    </citation>
    <scope>NUCLEOTIDE SEQUENCE</scope>
    <source>
        <strain evidence="6">Capillo1</strain>
    </source>
</reference>
<keyword evidence="2 4" id="KW-0479">Metal-binding</keyword>
<name>A0A286RT39_9ANNE</name>
<dbReference type="Pfam" id="PF01814">
    <property type="entry name" value="Hemerythrin"/>
    <property type="match status" value="1"/>
</dbReference>
<evidence type="ECO:0000256" key="4">
    <source>
        <dbReference type="PIRSR" id="PIRSR002033-1"/>
    </source>
</evidence>
<evidence type="ECO:0000256" key="2">
    <source>
        <dbReference type="ARBA" id="ARBA00022723"/>
    </source>
</evidence>
<feature type="domain" description="Hemerythrin-like" evidence="5">
    <location>
        <begin position="19"/>
        <end position="120"/>
    </location>
</feature>
<evidence type="ECO:0000256" key="1">
    <source>
        <dbReference type="ARBA" id="ARBA00010587"/>
    </source>
</evidence>
<feature type="binding site" evidence="4">
    <location>
        <position position="109"/>
    </location>
    <ligand>
        <name>Fe cation</name>
        <dbReference type="ChEBI" id="CHEBI:24875"/>
        <label>2</label>
    </ligand>
</feature>
<comment type="similarity">
    <text evidence="1">Belongs to the hemerythrin family.</text>
</comment>
<dbReference type="InterPro" id="IPR012827">
    <property type="entry name" value="Hemerythrin_metal-bd"/>
</dbReference>
<dbReference type="NCBIfam" id="TIGR02481">
    <property type="entry name" value="hemeryth_dom"/>
    <property type="match status" value="1"/>
</dbReference>
<dbReference type="PIRSF" id="PIRSF002033">
    <property type="entry name" value="Hemerythrin"/>
    <property type="match status" value="1"/>
</dbReference>
<evidence type="ECO:0000313" key="6">
    <source>
        <dbReference type="EMBL" id="ASW22253.1"/>
    </source>
</evidence>
<feature type="binding site" evidence="4">
    <location>
        <position position="61"/>
    </location>
    <ligand>
        <name>Fe cation</name>
        <dbReference type="ChEBI" id="CHEBI:24875"/>
        <label>2</label>
    </ligand>
</feature>
<dbReference type="NCBIfam" id="TIGR00058">
    <property type="entry name" value="Hemerythrin"/>
    <property type="match status" value="1"/>
</dbReference>
<feature type="binding site" evidence="4">
    <location>
        <position position="57"/>
    </location>
    <ligand>
        <name>Fe cation</name>
        <dbReference type="ChEBI" id="CHEBI:24875"/>
        <label>1</label>
    </ligand>
</feature>
<organism evidence="6">
    <name type="scientific">Capilloventer sp. Capillo1</name>
    <dbReference type="NCBI Taxonomy" id="2032689"/>
    <lineage>
        <taxon>Eukaryota</taxon>
        <taxon>Metazoa</taxon>
        <taxon>Spiralia</taxon>
        <taxon>Lophotrochozoa</taxon>
        <taxon>Annelida</taxon>
        <taxon>Clitellata</taxon>
        <taxon>Oligochaeta</taxon>
        <taxon>Capilloventrida</taxon>
        <taxon>Capilloventridae</taxon>
        <taxon>Capilloventer</taxon>
    </lineage>
</organism>
<dbReference type="InterPro" id="IPR016131">
    <property type="entry name" value="Haemerythrin_Fe_BS"/>
</dbReference>
<accession>A0A286RT39</accession>
<dbReference type="AlphaFoldDB" id="A0A286RT39"/>
<feature type="binding site" evidence="4">
    <location>
        <position position="27"/>
    </location>
    <ligand>
        <name>Fe cation</name>
        <dbReference type="ChEBI" id="CHEBI:24875"/>
        <label>1</label>
    </ligand>
</feature>
<dbReference type="GO" id="GO:0005506">
    <property type="term" value="F:iron ion binding"/>
    <property type="evidence" value="ECO:0007669"/>
    <property type="project" value="InterPro"/>
</dbReference>
<evidence type="ECO:0000259" key="5">
    <source>
        <dbReference type="Pfam" id="PF01814"/>
    </source>
</evidence>
<dbReference type="PRINTS" id="PR00186">
    <property type="entry name" value="HEMERYTHRIN"/>
</dbReference>
<dbReference type="PROSITE" id="PS00550">
    <property type="entry name" value="HEMERYTHRINS"/>
    <property type="match status" value="1"/>
</dbReference>
<feature type="binding site" evidence="4">
    <location>
        <position position="80"/>
    </location>
    <ligand>
        <name>Fe cation</name>
        <dbReference type="ChEBI" id="CHEBI:24875"/>
        <label>2</label>
    </ligand>
</feature>
<sequence length="121" mass="13625">MSCFAIPDPFVWDETFKVFYDKLDTEHKGLFQGIFNVAANPSDAGALATLKQAVADHFASEEAMMKAGNYPDYTTHKAMHDDFTGTLNKVATPVSNDTIQFAKNWLVNHIKNTDFKYKDKL</sequence>
<dbReference type="Gene3D" id="1.20.120.50">
    <property type="entry name" value="Hemerythrin-like"/>
    <property type="match status" value="1"/>
</dbReference>
<feature type="binding site" evidence="4">
    <location>
        <position position="76"/>
    </location>
    <ligand>
        <name>Fe cation</name>
        <dbReference type="ChEBI" id="CHEBI:24875"/>
        <label>2</label>
    </ligand>
</feature>
<feature type="binding site" evidence="4">
    <location>
        <position position="114"/>
    </location>
    <ligand>
        <name>Fe cation</name>
        <dbReference type="ChEBI" id="CHEBI:24875"/>
        <label>2</label>
    </ligand>
</feature>
<dbReference type="SUPFAM" id="SSF47188">
    <property type="entry name" value="Hemerythrin-like"/>
    <property type="match status" value="1"/>
</dbReference>
<feature type="binding site" evidence="4">
    <location>
        <position position="61"/>
    </location>
    <ligand>
        <name>Fe cation</name>
        <dbReference type="ChEBI" id="CHEBI:24875"/>
        <label>1</label>
    </ligand>
</feature>
<dbReference type="PANTHER" id="PTHR37164">
    <property type="entry name" value="BACTERIOHEMERYTHRIN"/>
    <property type="match status" value="1"/>
</dbReference>
<dbReference type="InterPro" id="IPR012312">
    <property type="entry name" value="Hemerythrin-like"/>
</dbReference>
<dbReference type="EMBL" id="KY929220">
    <property type="protein sequence ID" value="ASW22253.1"/>
    <property type="molecule type" value="mRNA"/>
</dbReference>